<evidence type="ECO:0000313" key="1">
    <source>
        <dbReference type="EMBL" id="ODQ71269.1"/>
    </source>
</evidence>
<evidence type="ECO:0000313" key="2">
    <source>
        <dbReference type="Proteomes" id="UP000094385"/>
    </source>
</evidence>
<reference evidence="1 2" key="1">
    <citation type="journal article" date="2016" name="Proc. Natl. Acad. Sci. U.S.A.">
        <title>Comparative genomics of biotechnologically important yeasts.</title>
        <authorList>
            <person name="Riley R."/>
            <person name="Haridas S."/>
            <person name="Wolfe K.H."/>
            <person name="Lopes M.R."/>
            <person name="Hittinger C.T."/>
            <person name="Goeker M."/>
            <person name="Salamov A.A."/>
            <person name="Wisecaver J.H."/>
            <person name="Long T.M."/>
            <person name="Calvey C.H."/>
            <person name="Aerts A.L."/>
            <person name="Barry K.W."/>
            <person name="Choi C."/>
            <person name="Clum A."/>
            <person name="Coughlan A.Y."/>
            <person name="Deshpande S."/>
            <person name="Douglass A.P."/>
            <person name="Hanson S.J."/>
            <person name="Klenk H.-P."/>
            <person name="LaButti K.M."/>
            <person name="Lapidus A."/>
            <person name="Lindquist E.A."/>
            <person name="Lipzen A.M."/>
            <person name="Meier-Kolthoff J.P."/>
            <person name="Ohm R.A."/>
            <person name="Otillar R.P."/>
            <person name="Pangilinan J.L."/>
            <person name="Peng Y."/>
            <person name="Rokas A."/>
            <person name="Rosa C.A."/>
            <person name="Scheuner C."/>
            <person name="Sibirny A.A."/>
            <person name="Slot J.C."/>
            <person name="Stielow J.B."/>
            <person name="Sun H."/>
            <person name="Kurtzman C.P."/>
            <person name="Blackwell M."/>
            <person name="Grigoriev I.V."/>
            <person name="Jeffries T.W."/>
        </authorList>
    </citation>
    <scope>NUCLEOTIDE SEQUENCE [LARGE SCALE GENOMIC DNA]</scope>
    <source>
        <strain evidence="1 2">NRRL Y-11557</strain>
    </source>
</reference>
<sequence>MFPPPYVLLFVCHSILLILVFSLLSFHPANCSYVLTLLALANRACLSFPCQEFSCILSSSFLFGVRFALNYPELGIACR</sequence>
<protein>
    <submittedName>
        <fullName evidence="1">Uncharacterized protein</fullName>
    </submittedName>
</protein>
<gene>
    <name evidence="1" type="ORF">LIPSTDRAFT_106431</name>
</gene>
<dbReference type="EMBL" id="KV454298">
    <property type="protein sequence ID" value="ODQ71269.1"/>
    <property type="molecule type" value="Genomic_DNA"/>
</dbReference>
<name>A0A1E3Q0P9_LIPST</name>
<accession>A0A1E3Q0P9</accession>
<dbReference type="Proteomes" id="UP000094385">
    <property type="component" value="Unassembled WGS sequence"/>
</dbReference>
<keyword evidence="2" id="KW-1185">Reference proteome</keyword>
<organism evidence="1 2">
    <name type="scientific">Lipomyces starkeyi NRRL Y-11557</name>
    <dbReference type="NCBI Taxonomy" id="675824"/>
    <lineage>
        <taxon>Eukaryota</taxon>
        <taxon>Fungi</taxon>
        <taxon>Dikarya</taxon>
        <taxon>Ascomycota</taxon>
        <taxon>Saccharomycotina</taxon>
        <taxon>Lipomycetes</taxon>
        <taxon>Lipomycetales</taxon>
        <taxon>Lipomycetaceae</taxon>
        <taxon>Lipomyces</taxon>
    </lineage>
</organism>
<proteinExistence type="predicted"/>
<dbReference type="AlphaFoldDB" id="A0A1E3Q0P9"/>